<feature type="domain" description="NACHT" evidence="3">
    <location>
        <begin position="303"/>
        <end position="461"/>
    </location>
</feature>
<sequence>MTRKLWKFWTNIQQLNWGQSVEVTKTGTEAAKAVFDLAKALKDQKPNVQNFKPYVEQISSLLDVFNSPLGQITKDAIPFAPIAITILKLIFDATKKEPSLESCVLLVSQVAYIDSFQEILKQDSQLLEKLNQDEKASDALALQIRKLGEEEFEEREAKKAIVYFHESKLADAFNQILQQRLQEAGLTETDAKTVTERVARKTDEYIQDALIGVGDKVKQLVQWYSAGGKEKLEKNLSIEDYLEQVIKPKPEEKIFDETHITFRDLYVPLQVKELDDQNNTTLQIEEWVKTILENPDPNKQKQVLFIQGEAGRGKSVFCRMFANRVRRELHPSFTPILIRLRELRVLKDNLTDTLENYLENVDFVISDSGWLTDKNTRFLFLLDGFDELLLEGRASGGLKEFLEQVEKFQKDNLCHHQFLVTGRPLALQGIERLLSQTKSLKRVELQPMDDSIRQTWLEKWAAKVGTQEATNFDQFLQACPDEIKDKLAREPLLLYLLGRMHREQRVNVQMFADAKGIQAKIRIYDESVKWVLEKQRESENQNDNSRLTRLESEDLREFLTEAALCVVQSGNESAKVAMLEARLKDSKSPAAKLIQQARQENSSEKNQQDKLLNNLLTAFYIKPASGDKGGSVEFVHKSFGEFLFAERLIQSFVDWTEKVTKRQREDDLITMDVMDRQIYDLFGYGNLTPEIVEYLMGLLIERSEFNDIERLQKLFQRLEYFYFRWSDGEFIDSEDANLPLIKKKQLREQLPERETHLGLRQVDVYTGLNVMILLLELHRYARTKDDLKNTITFHPCGQLDNDKFNSERLRCIIGYSHCLGILGFNNNLRSFLTGVDFSGADLGDVFLGGTDLSDANLSDVDFRDTYLSGANLSDADLNGADLSDANLSDADLNGADLSGADLYRTNLIDADLSYADLSYANLNSANLSNTNLNGANLNGADLSYANLNSANLSSTNLNGANLNGANLSSVNLSNADLNGANLSSANLSGANLSGANLRDAHFSSANFEAVVWNSDTKWLNAEGLHEAVAIFPKLMQDTAFSAAVALSQGISWVKEGKIQEAKSAFSQARNIQPSLNDSAEYWNSICWVGSLYGHAKGVLPVCEKAVTLDPENKFYQDSRGLAKVLTGDLVGALEDFQAAVDSGALDYSEDVKQQRLDWIEALKAGNNPLTPEELEELREAEG</sequence>
<accession>A0A8J7LI57</accession>
<dbReference type="Gene3D" id="3.40.50.300">
    <property type="entry name" value="P-loop containing nucleotide triphosphate hydrolases"/>
    <property type="match status" value="1"/>
</dbReference>
<evidence type="ECO:0000256" key="2">
    <source>
        <dbReference type="PROSITE-ProRule" id="PRU00339"/>
    </source>
</evidence>
<dbReference type="SUPFAM" id="SSF52540">
    <property type="entry name" value="P-loop containing nucleoside triphosphate hydrolases"/>
    <property type="match status" value="1"/>
</dbReference>
<dbReference type="InterPro" id="IPR027417">
    <property type="entry name" value="P-loop_NTPase"/>
</dbReference>
<dbReference type="PANTHER" id="PTHR47485:SF1">
    <property type="entry name" value="THYLAKOID LUMENAL 17.4 KDA PROTEIN, CHLOROPLASTIC"/>
    <property type="match status" value="1"/>
</dbReference>
<name>A0A8J7LI57_9NOST</name>
<dbReference type="Pfam" id="PF00805">
    <property type="entry name" value="Pentapeptide"/>
    <property type="match status" value="3"/>
</dbReference>
<dbReference type="EMBL" id="JAECZA010000238">
    <property type="protein sequence ID" value="MBH8576763.1"/>
    <property type="molecule type" value="Genomic_DNA"/>
</dbReference>
<dbReference type="Pfam" id="PF22735">
    <property type="entry name" value="NNH3"/>
    <property type="match status" value="1"/>
</dbReference>
<dbReference type="AlphaFoldDB" id="A0A8J7LI57"/>
<dbReference type="Proteomes" id="UP000662314">
    <property type="component" value="Unassembled WGS sequence"/>
</dbReference>
<dbReference type="InterPro" id="IPR011990">
    <property type="entry name" value="TPR-like_helical_dom_sf"/>
</dbReference>
<feature type="repeat" description="TPR" evidence="2">
    <location>
        <begin position="1042"/>
        <end position="1075"/>
    </location>
</feature>
<dbReference type="Pfam" id="PF05729">
    <property type="entry name" value="NACHT"/>
    <property type="match status" value="1"/>
</dbReference>
<dbReference type="InterPro" id="IPR007111">
    <property type="entry name" value="NACHT_NTPase"/>
</dbReference>
<keyword evidence="1" id="KW-0677">Repeat</keyword>
<dbReference type="InterPro" id="IPR001646">
    <property type="entry name" value="5peptide_repeat"/>
</dbReference>
<evidence type="ECO:0000313" key="5">
    <source>
        <dbReference type="EMBL" id="MBH8576763.1"/>
    </source>
</evidence>
<dbReference type="SUPFAM" id="SSF48452">
    <property type="entry name" value="TPR-like"/>
    <property type="match status" value="1"/>
</dbReference>
<evidence type="ECO:0000259" key="4">
    <source>
        <dbReference type="Pfam" id="PF22735"/>
    </source>
</evidence>
<keyword evidence="2" id="KW-0802">TPR repeat</keyword>
<feature type="domain" description="NACHT N-terminal Helical" evidence="4">
    <location>
        <begin position="51"/>
        <end position="259"/>
    </location>
</feature>
<dbReference type="PROSITE" id="PS50005">
    <property type="entry name" value="TPR"/>
    <property type="match status" value="1"/>
</dbReference>
<dbReference type="Gene3D" id="2.160.20.80">
    <property type="entry name" value="E3 ubiquitin-protein ligase SopA"/>
    <property type="match status" value="2"/>
</dbReference>
<proteinExistence type="predicted"/>
<protein>
    <submittedName>
        <fullName evidence="5">Pentapeptide repeat-containing protein</fullName>
    </submittedName>
</protein>
<dbReference type="Gene3D" id="1.25.40.10">
    <property type="entry name" value="Tetratricopeptide repeat domain"/>
    <property type="match status" value="1"/>
</dbReference>
<dbReference type="PANTHER" id="PTHR47485">
    <property type="entry name" value="THYLAKOID LUMENAL 17.4 KDA PROTEIN, CHLOROPLASTIC"/>
    <property type="match status" value="1"/>
</dbReference>
<dbReference type="RefSeq" id="WP_214435486.1">
    <property type="nucleotide sequence ID" value="NZ_CAWPUQ010000166.1"/>
</dbReference>
<dbReference type="InterPro" id="IPR054568">
    <property type="entry name" value="NNH3"/>
</dbReference>
<evidence type="ECO:0000256" key="1">
    <source>
        <dbReference type="ARBA" id="ARBA00022737"/>
    </source>
</evidence>
<dbReference type="SUPFAM" id="SSF141571">
    <property type="entry name" value="Pentapeptide repeat-like"/>
    <property type="match status" value="1"/>
</dbReference>
<comment type="caution">
    <text evidence="5">The sequence shown here is derived from an EMBL/GenBank/DDBJ whole genome shotgun (WGS) entry which is preliminary data.</text>
</comment>
<evidence type="ECO:0000259" key="3">
    <source>
        <dbReference type="Pfam" id="PF05729"/>
    </source>
</evidence>
<organism evidence="5 6">
    <name type="scientific">Dendronalium phyllosphericum CENA369</name>
    <dbReference type="NCBI Taxonomy" id="1725256"/>
    <lineage>
        <taxon>Bacteria</taxon>
        <taxon>Bacillati</taxon>
        <taxon>Cyanobacteriota</taxon>
        <taxon>Cyanophyceae</taxon>
        <taxon>Nostocales</taxon>
        <taxon>Nostocaceae</taxon>
        <taxon>Dendronalium</taxon>
        <taxon>Dendronalium phyllosphericum</taxon>
    </lineage>
</organism>
<gene>
    <name evidence="5" type="ORF">I8752_27985</name>
</gene>
<evidence type="ECO:0000313" key="6">
    <source>
        <dbReference type="Proteomes" id="UP000662314"/>
    </source>
</evidence>
<keyword evidence="6" id="KW-1185">Reference proteome</keyword>
<reference evidence="5 6" key="1">
    <citation type="journal article" date="2021" name="Int. J. Syst. Evol. Microbiol.">
        <title>Amazonocrinis nigriterrae gen. nov., sp. nov., Atlanticothrix silvestris gen. nov., sp. nov. and Dendronalium phyllosphericum gen. nov., sp. nov., nostocacean cyanobacteria from Brazilian environments.</title>
        <authorList>
            <person name="Alvarenga D.O."/>
            <person name="Andreote A.P.D."/>
            <person name="Branco L.H.Z."/>
            <person name="Delbaje E."/>
            <person name="Cruz R.B."/>
            <person name="Varani A.M."/>
            <person name="Fiore M.F."/>
        </authorList>
    </citation>
    <scope>NUCLEOTIDE SEQUENCE [LARGE SCALE GENOMIC DNA]</scope>
    <source>
        <strain evidence="5 6">CENA369</strain>
    </source>
</reference>
<dbReference type="InterPro" id="IPR019734">
    <property type="entry name" value="TPR_rpt"/>
</dbReference>